<evidence type="ECO:0000313" key="1">
    <source>
        <dbReference type="EnsemblPlants" id="ONIVA03G35750.7"/>
    </source>
</evidence>
<keyword evidence="2" id="KW-1185">Reference proteome</keyword>
<reference evidence="1" key="2">
    <citation type="submission" date="2018-04" db="EMBL/GenBank/DDBJ databases">
        <title>OnivRS2 (Oryza nivara Reference Sequence Version 2).</title>
        <authorList>
            <person name="Zhang J."/>
            <person name="Kudrna D."/>
            <person name="Lee S."/>
            <person name="Talag J."/>
            <person name="Rajasekar S."/>
            <person name="Welchert J."/>
            <person name="Hsing Y.-I."/>
            <person name="Wing R.A."/>
        </authorList>
    </citation>
    <scope>NUCLEOTIDE SEQUENCE [LARGE SCALE GENOMIC DNA]</scope>
    <source>
        <strain evidence="1">SL10</strain>
    </source>
</reference>
<dbReference type="Proteomes" id="UP000006591">
    <property type="component" value="Chromosome 3"/>
</dbReference>
<evidence type="ECO:0000313" key="2">
    <source>
        <dbReference type="Proteomes" id="UP000006591"/>
    </source>
</evidence>
<dbReference type="AlphaFoldDB" id="A0A0E0GTT0"/>
<proteinExistence type="predicted"/>
<dbReference type="HOGENOM" id="CLU_1974089_0_0_1"/>
<name>A0A0E0GTT0_ORYNI</name>
<protein>
    <submittedName>
        <fullName evidence="1">Uncharacterized protein</fullName>
    </submittedName>
</protein>
<reference evidence="1" key="1">
    <citation type="submission" date="2015-04" db="UniProtKB">
        <authorList>
            <consortium name="EnsemblPlants"/>
        </authorList>
    </citation>
    <scope>IDENTIFICATION</scope>
    <source>
        <strain evidence="1">SL10</strain>
    </source>
</reference>
<dbReference type="EnsemblPlants" id="ONIVA03G35750.7">
    <property type="protein sequence ID" value="ONIVA03G35750.7"/>
    <property type="gene ID" value="ONIVA03G35750"/>
</dbReference>
<dbReference type="Gramene" id="ONIVA03G35750.7">
    <property type="protein sequence ID" value="ONIVA03G35750.7"/>
    <property type="gene ID" value="ONIVA03G35750"/>
</dbReference>
<accession>A0A0E0GTT0</accession>
<sequence>MISSCSCFCRAIKITASIGRFTHLIITPYLAVWPVSSSSSSSSCHFLAYCEFLAAIFWAVDRRRRLGIGQELSWYCGDKICRGTVGGFVLSWWLVSEASLSGEVRTCGVSRPRPSPSVLATQPRRRF</sequence>
<organism evidence="1">
    <name type="scientific">Oryza nivara</name>
    <name type="common">Indian wild rice</name>
    <name type="synonym">Oryza sativa f. spontanea</name>
    <dbReference type="NCBI Taxonomy" id="4536"/>
    <lineage>
        <taxon>Eukaryota</taxon>
        <taxon>Viridiplantae</taxon>
        <taxon>Streptophyta</taxon>
        <taxon>Embryophyta</taxon>
        <taxon>Tracheophyta</taxon>
        <taxon>Spermatophyta</taxon>
        <taxon>Magnoliopsida</taxon>
        <taxon>Liliopsida</taxon>
        <taxon>Poales</taxon>
        <taxon>Poaceae</taxon>
        <taxon>BOP clade</taxon>
        <taxon>Oryzoideae</taxon>
        <taxon>Oryzeae</taxon>
        <taxon>Oryzinae</taxon>
        <taxon>Oryza</taxon>
    </lineage>
</organism>